<evidence type="ECO:0000256" key="1">
    <source>
        <dbReference type="SAM" id="MobiDB-lite"/>
    </source>
</evidence>
<reference evidence="2 3" key="1">
    <citation type="submission" date="2017-12" db="EMBL/GenBank/DDBJ databases">
        <authorList>
            <consortium name="DOE Joint Genome Institute"/>
            <person name="Haridas S."/>
            <person name="Kjaerbolling I."/>
            <person name="Vesth T.C."/>
            <person name="Frisvad J.C."/>
            <person name="Nybo J.L."/>
            <person name="Theobald S."/>
            <person name="Kuo A."/>
            <person name="Bowyer P."/>
            <person name="Matsuda Y."/>
            <person name="Mondo S."/>
            <person name="Lyhne E.K."/>
            <person name="Kogle M.E."/>
            <person name="Clum A."/>
            <person name="Lipzen A."/>
            <person name="Salamov A."/>
            <person name="Ngan C.Y."/>
            <person name="Daum C."/>
            <person name="Chiniquy J."/>
            <person name="Barry K."/>
            <person name="LaButti K."/>
            <person name="Simmons B.A."/>
            <person name="Magnuson J.K."/>
            <person name="Mortensen U.H."/>
            <person name="Larsen T.O."/>
            <person name="Grigoriev I.V."/>
            <person name="Baker S.E."/>
            <person name="Andersen M.R."/>
            <person name="Nordberg H.P."/>
            <person name="Cantor M.N."/>
            <person name="Hua S.X."/>
        </authorList>
    </citation>
    <scope>NUCLEOTIDE SEQUENCE [LARGE SCALE GENOMIC DNA]</scope>
    <source>
        <strain evidence="2 3">CBS 102.13</strain>
    </source>
</reference>
<feature type="region of interest" description="Disordered" evidence="1">
    <location>
        <begin position="1"/>
        <end position="69"/>
    </location>
</feature>
<organism evidence="2 3">
    <name type="scientific">Aspergillus candidus</name>
    <dbReference type="NCBI Taxonomy" id="41067"/>
    <lineage>
        <taxon>Eukaryota</taxon>
        <taxon>Fungi</taxon>
        <taxon>Dikarya</taxon>
        <taxon>Ascomycota</taxon>
        <taxon>Pezizomycotina</taxon>
        <taxon>Eurotiomycetes</taxon>
        <taxon>Eurotiomycetidae</taxon>
        <taxon>Eurotiales</taxon>
        <taxon>Aspergillaceae</taxon>
        <taxon>Aspergillus</taxon>
        <taxon>Aspergillus subgen. Circumdati</taxon>
    </lineage>
</organism>
<keyword evidence="3" id="KW-1185">Reference proteome</keyword>
<sequence>MVDSSPTSSEQARSMQPQVPESDPPPYTTTTATATPLRSTQPGNSSTTTTTTTASPAIASTTTTTTKNQPLSWFKSLVKFFSRSPESIESRRRKKSRRQYSQRIRARERELRTRREGTPSFFVGPPGSTATC</sequence>
<dbReference type="RefSeq" id="XP_024676125.1">
    <property type="nucleotide sequence ID" value="XM_024818570.1"/>
</dbReference>
<dbReference type="Proteomes" id="UP000234585">
    <property type="component" value="Unassembled WGS sequence"/>
</dbReference>
<dbReference type="AlphaFoldDB" id="A0A2I2FNA7"/>
<evidence type="ECO:0000313" key="3">
    <source>
        <dbReference type="Proteomes" id="UP000234585"/>
    </source>
</evidence>
<name>A0A2I2FNA7_ASPCN</name>
<proteinExistence type="predicted"/>
<accession>A0A2I2FNA7</accession>
<dbReference type="EMBL" id="KZ559118">
    <property type="protein sequence ID" value="PLB42113.1"/>
    <property type="molecule type" value="Genomic_DNA"/>
</dbReference>
<evidence type="ECO:0000313" key="2">
    <source>
        <dbReference type="EMBL" id="PLB42113.1"/>
    </source>
</evidence>
<feature type="compositionally biased region" description="Basic and acidic residues" evidence="1">
    <location>
        <begin position="105"/>
        <end position="117"/>
    </location>
</feature>
<gene>
    <name evidence="2" type="ORF">BDW47DRAFT_25021</name>
</gene>
<dbReference type="GeneID" id="36525730"/>
<protein>
    <submittedName>
        <fullName evidence="2">Uncharacterized protein</fullName>
    </submittedName>
</protein>
<feature type="compositionally biased region" description="Basic residues" evidence="1">
    <location>
        <begin position="91"/>
        <end position="104"/>
    </location>
</feature>
<feature type="compositionally biased region" description="Low complexity" evidence="1">
    <location>
        <begin position="45"/>
        <end position="66"/>
    </location>
</feature>
<feature type="compositionally biased region" description="Polar residues" evidence="1">
    <location>
        <begin position="1"/>
        <end position="19"/>
    </location>
</feature>
<feature type="region of interest" description="Disordered" evidence="1">
    <location>
        <begin position="84"/>
        <end position="132"/>
    </location>
</feature>